<sequence length="460" mass="53108">HNFPTYHTRDPYSAYQKAKKHIFYWVVDTVVELLDTFSFDFYPDIFSIENVFAFKSEGDAGAGVYLVHRPHLASFKPSKDDFSFDRFKNIIRVDEVVSKVTGHPVFYFDEGMYSSNTKKYKKDKTVEVLTGTLEECYMKAAKLTNTGYFWAIDNDVTVLDEFDRRFYVDRHHASHFHVWPKVNPSTGYIHQYGGLKLIPSEAIKHLKPNTAKLRKMSFKNKKPIKSEDIKTEDIPYDVVMLSYKEPEADANYAKLLEKVPNAKRVHGVKGIFHAHQKASQIADTKMFYVIDADAILLDEFEFDYFPTVWDEDTVHVWKSKNPINGLVYGFGGLKLFPTQLVRDAKEWKVDFTTSISDKFKAMPGTANYTAFNTNPYDTWKSAFRECTKLSSSIIQKSKQDETDERLEIWCTINNGAKYGEYSIAGANAGRDYGTKHAGDEDTLSKINDYDWLHQKFEEDT</sequence>
<accession>A0A382HU39</accession>
<organism evidence="1">
    <name type="scientific">marine metagenome</name>
    <dbReference type="NCBI Taxonomy" id="408172"/>
    <lineage>
        <taxon>unclassified sequences</taxon>
        <taxon>metagenomes</taxon>
        <taxon>ecological metagenomes</taxon>
    </lineage>
</organism>
<feature type="non-terminal residue" evidence="1">
    <location>
        <position position="460"/>
    </location>
</feature>
<name>A0A382HU39_9ZZZZ</name>
<reference evidence="1" key="1">
    <citation type="submission" date="2018-05" db="EMBL/GenBank/DDBJ databases">
        <authorList>
            <person name="Lanie J.A."/>
            <person name="Ng W.-L."/>
            <person name="Kazmierczak K.M."/>
            <person name="Andrzejewski T.M."/>
            <person name="Davidsen T.M."/>
            <person name="Wayne K.J."/>
            <person name="Tettelin H."/>
            <person name="Glass J.I."/>
            <person name="Rusch D."/>
            <person name="Podicherti R."/>
            <person name="Tsui H.-C.T."/>
            <person name="Winkler M.E."/>
        </authorList>
    </citation>
    <scope>NUCLEOTIDE SEQUENCE</scope>
</reference>
<dbReference type="EMBL" id="UINC01063217">
    <property type="protein sequence ID" value="SVB90615.1"/>
    <property type="molecule type" value="Genomic_DNA"/>
</dbReference>
<feature type="non-terminal residue" evidence="1">
    <location>
        <position position="1"/>
    </location>
</feature>
<protein>
    <submittedName>
        <fullName evidence="1">Uncharacterized protein</fullName>
    </submittedName>
</protein>
<evidence type="ECO:0000313" key="1">
    <source>
        <dbReference type="EMBL" id="SVB90615.1"/>
    </source>
</evidence>
<gene>
    <name evidence="1" type="ORF">METZ01_LOCUS243469</name>
</gene>
<dbReference type="AlphaFoldDB" id="A0A382HU39"/>
<proteinExistence type="predicted"/>